<dbReference type="AlphaFoldDB" id="A0ABD1W479"/>
<feature type="region of interest" description="Disordered" evidence="1">
    <location>
        <begin position="71"/>
        <end position="106"/>
    </location>
</feature>
<protein>
    <submittedName>
        <fullName evidence="2">Protein FAR1-RELATED SEQUENCE 5-like</fullName>
    </submittedName>
</protein>
<keyword evidence="3" id="KW-1185">Reference proteome</keyword>
<evidence type="ECO:0000256" key="1">
    <source>
        <dbReference type="SAM" id="MobiDB-lite"/>
    </source>
</evidence>
<proteinExistence type="predicted"/>
<evidence type="ECO:0000313" key="2">
    <source>
        <dbReference type="EMBL" id="KAL2544454.1"/>
    </source>
</evidence>
<sequence>MHEGNNVYSIASIIVLGSKIVKSKLVEPIKLLEKDEETINILEKFKKENDHSDCDVVAEEKTILRPPNVKAKGKTNARLTSNLEKRKMKAKKSFKEPPNYQRPVFL</sequence>
<organism evidence="2 3">
    <name type="scientific">Forsythia ovata</name>
    <dbReference type="NCBI Taxonomy" id="205694"/>
    <lineage>
        <taxon>Eukaryota</taxon>
        <taxon>Viridiplantae</taxon>
        <taxon>Streptophyta</taxon>
        <taxon>Embryophyta</taxon>
        <taxon>Tracheophyta</taxon>
        <taxon>Spermatophyta</taxon>
        <taxon>Magnoliopsida</taxon>
        <taxon>eudicotyledons</taxon>
        <taxon>Gunneridae</taxon>
        <taxon>Pentapetalae</taxon>
        <taxon>asterids</taxon>
        <taxon>lamiids</taxon>
        <taxon>Lamiales</taxon>
        <taxon>Oleaceae</taxon>
        <taxon>Forsythieae</taxon>
        <taxon>Forsythia</taxon>
    </lineage>
</organism>
<comment type="caution">
    <text evidence="2">The sequence shown here is derived from an EMBL/GenBank/DDBJ whole genome shotgun (WGS) entry which is preliminary data.</text>
</comment>
<dbReference type="Proteomes" id="UP001604277">
    <property type="component" value="Unassembled WGS sequence"/>
</dbReference>
<reference evidence="3" key="1">
    <citation type="submission" date="2024-07" db="EMBL/GenBank/DDBJ databases">
        <title>Two chromosome-level genome assemblies of Korean endemic species Abeliophyllum distichum and Forsythia ovata (Oleaceae).</title>
        <authorList>
            <person name="Jang H."/>
        </authorList>
    </citation>
    <scope>NUCLEOTIDE SEQUENCE [LARGE SCALE GENOMIC DNA]</scope>
</reference>
<name>A0ABD1W479_9LAMI</name>
<dbReference type="EMBL" id="JBFOLJ010000004">
    <property type="protein sequence ID" value="KAL2544454.1"/>
    <property type="molecule type" value="Genomic_DNA"/>
</dbReference>
<evidence type="ECO:0000313" key="3">
    <source>
        <dbReference type="Proteomes" id="UP001604277"/>
    </source>
</evidence>
<accession>A0ABD1W479</accession>
<gene>
    <name evidence="2" type="ORF">Fot_13687</name>
</gene>